<keyword evidence="1" id="KW-0963">Cytoplasm</keyword>
<accession>A0ABZ0Z1K9</accession>
<dbReference type="PANTHER" id="PTHR30308">
    <property type="entry name" value="TMRNA-BINDING COMPONENT OF TRANS-TRANSLATION TAGGING COMPLEX"/>
    <property type="match status" value="1"/>
</dbReference>
<sequence>MNIKINKTAVIFNKKAYFDYSFLDTYVAGIVLTGTEIKSIRQGKASLVDTFCYVNDNAIWMKNSYIAHYDNQGYCSHEERRVRKLLLNLKEIRKIASEVKAPGITIIPIKMFINDRGLCKVEIAVCKGKKEFDKRESIKERDTSRELAAVMKRYR</sequence>
<dbReference type="InterPro" id="IPR020081">
    <property type="entry name" value="SsrA-bd_prot_CS"/>
</dbReference>
<name>A0ABZ0Z1K9_9CAUD</name>
<dbReference type="PROSITE" id="PS01317">
    <property type="entry name" value="SSRP"/>
    <property type="match status" value="1"/>
</dbReference>
<dbReference type="HAMAP" id="MF_00023">
    <property type="entry name" value="SmpB"/>
    <property type="match status" value="1"/>
</dbReference>
<reference evidence="3 4" key="1">
    <citation type="submission" date="2023-11" db="EMBL/GenBank/DDBJ databases">
        <authorList>
            <person name="Cook R."/>
            <person name="Crisci M."/>
            <person name="Pye H."/>
            <person name="Adriaenssens E."/>
            <person name="Santini J."/>
        </authorList>
    </citation>
    <scope>NUCLEOTIDE SEQUENCE [LARGE SCALE GENOMIC DNA]</scope>
    <source>
        <strain evidence="3">Lak_Megaphage_RVC_JS4_GC31</strain>
    </source>
</reference>
<evidence type="ECO:0000313" key="4">
    <source>
        <dbReference type="Proteomes" id="UP001349343"/>
    </source>
</evidence>
<evidence type="ECO:0000256" key="1">
    <source>
        <dbReference type="ARBA" id="ARBA00022490"/>
    </source>
</evidence>
<dbReference type="CDD" id="cd09294">
    <property type="entry name" value="SmpB"/>
    <property type="match status" value="1"/>
</dbReference>
<dbReference type="EMBL" id="OR769222">
    <property type="protein sequence ID" value="WQJ53033.1"/>
    <property type="molecule type" value="Genomic_DNA"/>
</dbReference>
<dbReference type="NCBIfam" id="TIGR00086">
    <property type="entry name" value="smpB"/>
    <property type="match status" value="1"/>
</dbReference>
<protein>
    <recommendedName>
        <fullName evidence="5">SsrA-binding protein</fullName>
    </recommendedName>
</protein>
<dbReference type="Proteomes" id="UP001349343">
    <property type="component" value="Segment"/>
</dbReference>
<dbReference type="InterPro" id="IPR023620">
    <property type="entry name" value="SmpB"/>
</dbReference>
<dbReference type="NCBIfam" id="NF003843">
    <property type="entry name" value="PRK05422.1"/>
    <property type="match status" value="1"/>
</dbReference>
<evidence type="ECO:0000256" key="2">
    <source>
        <dbReference type="ARBA" id="ARBA00022884"/>
    </source>
</evidence>
<dbReference type="SUPFAM" id="SSF74982">
    <property type="entry name" value="Small protein B (SmpB)"/>
    <property type="match status" value="1"/>
</dbReference>
<dbReference type="PANTHER" id="PTHR30308:SF2">
    <property type="entry name" value="SSRA-BINDING PROTEIN"/>
    <property type="match status" value="1"/>
</dbReference>
<organism evidence="3 4">
    <name type="scientific">phage Lak_Megaphage_RVC_JS4_GC31</name>
    <dbReference type="NCBI Taxonomy" id="3109228"/>
    <lineage>
        <taxon>Viruses</taxon>
        <taxon>Duplodnaviria</taxon>
        <taxon>Heunggongvirae</taxon>
        <taxon>Uroviricota</taxon>
        <taxon>Caudoviricetes</taxon>
        <taxon>Caudoviricetes code 15 clade</taxon>
    </lineage>
</organism>
<dbReference type="InterPro" id="IPR000037">
    <property type="entry name" value="SsrA-bd_prot"/>
</dbReference>
<keyword evidence="2" id="KW-0694">RNA-binding</keyword>
<dbReference type="Pfam" id="PF01668">
    <property type="entry name" value="SmpB"/>
    <property type="match status" value="1"/>
</dbReference>
<dbReference type="Gene3D" id="2.40.280.10">
    <property type="match status" value="1"/>
</dbReference>
<keyword evidence="4" id="KW-1185">Reference proteome</keyword>
<evidence type="ECO:0008006" key="5">
    <source>
        <dbReference type="Google" id="ProtNLM"/>
    </source>
</evidence>
<evidence type="ECO:0000313" key="3">
    <source>
        <dbReference type="EMBL" id="WQJ53033.1"/>
    </source>
</evidence>
<proteinExistence type="inferred from homology"/>